<dbReference type="SUPFAM" id="SSF56112">
    <property type="entry name" value="Protein kinase-like (PK-like)"/>
    <property type="match status" value="1"/>
</dbReference>
<dbReference type="Proteomes" id="UP000245910">
    <property type="component" value="Chromosome III"/>
</dbReference>
<evidence type="ECO:0000313" key="2">
    <source>
        <dbReference type="Proteomes" id="UP000245910"/>
    </source>
</evidence>
<dbReference type="InterPro" id="IPR011009">
    <property type="entry name" value="Kinase-like_dom_sf"/>
</dbReference>
<accession>A0A2L2TPN5</accession>
<evidence type="ECO:0000313" key="1">
    <source>
        <dbReference type="EMBL" id="CEI70503.1"/>
    </source>
</evidence>
<sequence>MALAPTVYSYRLPATLVKVVAKQVLQRLDFLAVNDIAHGDLHTKNIAMALPDLNSLSEEDFVARLGEIATGAVTRVNGGPLEDNFPTETIEPTSFRGFNNILSRPSVKIIDFGETFFGNNGP</sequence>
<protein>
    <recommendedName>
        <fullName evidence="3">Protein kinase domain-containing protein</fullName>
    </recommendedName>
</protein>
<dbReference type="STRING" id="56646.A0A2L2TPN5"/>
<keyword evidence="2" id="KW-1185">Reference proteome</keyword>
<dbReference type="Gene3D" id="1.10.510.10">
    <property type="entry name" value="Transferase(Phosphotransferase) domain 1"/>
    <property type="match status" value="1"/>
</dbReference>
<proteinExistence type="predicted"/>
<evidence type="ECO:0008006" key="3">
    <source>
        <dbReference type="Google" id="ProtNLM"/>
    </source>
</evidence>
<reference evidence="2" key="1">
    <citation type="submission" date="2014-10" db="EMBL/GenBank/DDBJ databases">
        <authorList>
            <person name="King R."/>
        </authorList>
    </citation>
    <scope>NUCLEOTIDE SEQUENCE [LARGE SCALE GENOMIC DNA]</scope>
    <source>
        <strain evidence="2">A3/5</strain>
    </source>
</reference>
<name>A0A2L2TPN5_9HYPO</name>
<organism evidence="1 2">
    <name type="scientific">Fusarium venenatum</name>
    <dbReference type="NCBI Taxonomy" id="56646"/>
    <lineage>
        <taxon>Eukaryota</taxon>
        <taxon>Fungi</taxon>
        <taxon>Dikarya</taxon>
        <taxon>Ascomycota</taxon>
        <taxon>Pezizomycotina</taxon>
        <taxon>Sordariomycetes</taxon>
        <taxon>Hypocreomycetidae</taxon>
        <taxon>Hypocreales</taxon>
        <taxon>Nectriaceae</taxon>
        <taxon>Fusarium</taxon>
    </lineage>
</organism>
<dbReference type="EMBL" id="LN649231">
    <property type="protein sequence ID" value="CEI70503.1"/>
    <property type="molecule type" value="Genomic_DNA"/>
</dbReference>
<dbReference type="AlphaFoldDB" id="A0A2L2TPN5"/>